<feature type="transmembrane region" description="Helical" evidence="8">
    <location>
        <begin position="100"/>
        <end position="122"/>
    </location>
</feature>
<keyword evidence="11" id="KW-1185">Reference proteome</keyword>
<evidence type="ECO:0000256" key="2">
    <source>
        <dbReference type="ARBA" id="ARBA00022475"/>
    </source>
</evidence>
<dbReference type="OrthoDB" id="9813729at2"/>
<evidence type="ECO:0000256" key="6">
    <source>
        <dbReference type="ARBA" id="ARBA00022989"/>
    </source>
</evidence>
<reference evidence="10 11" key="1">
    <citation type="submission" date="2019-02" db="EMBL/GenBank/DDBJ databases">
        <title>Pedobacter sp. RP-1-14 sp. nov., isolated from Arctic soil.</title>
        <authorList>
            <person name="Dahal R.H."/>
        </authorList>
    </citation>
    <scope>NUCLEOTIDE SEQUENCE [LARGE SCALE GENOMIC DNA]</scope>
    <source>
        <strain evidence="10 11">RP-1-14</strain>
    </source>
</reference>
<dbReference type="PANTHER" id="PTHR33908">
    <property type="entry name" value="MANNOSYLTRANSFERASE YKCB-RELATED"/>
    <property type="match status" value="1"/>
</dbReference>
<keyword evidence="6 8" id="KW-1133">Transmembrane helix</keyword>
<accession>A0A4R0NSC6</accession>
<evidence type="ECO:0000313" key="10">
    <source>
        <dbReference type="EMBL" id="TCD02803.1"/>
    </source>
</evidence>
<dbReference type="Proteomes" id="UP000293347">
    <property type="component" value="Unassembled WGS sequence"/>
</dbReference>
<keyword evidence="4 10" id="KW-0808">Transferase</keyword>
<dbReference type="Pfam" id="PF13231">
    <property type="entry name" value="PMT_2"/>
    <property type="match status" value="1"/>
</dbReference>
<evidence type="ECO:0000256" key="5">
    <source>
        <dbReference type="ARBA" id="ARBA00022692"/>
    </source>
</evidence>
<feature type="transmembrane region" description="Helical" evidence="8">
    <location>
        <begin position="157"/>
        <end position="184"/>
    </location>
</feature>
<dbReference type="AlphaFoldDB" id="A0A4R0NSC6"/>
<evidence type="ECO:0000256" key="4">
    <source>
        <dbReference type="ARBA" id="ARBA00022679"/>
    </source>
</evidence>
<protein>
    <submittedName>
        <fullName evidence="10">Phospholipid carrier-dependent glycosyltransferase</fullName>
    </submittedName>
</protein>
<evidence type="ECO:0000256" key="1">
    <source>
        <dbReference type="ARBA" id="ARBA00004651"/>
    </source>
</evidence>
<feature type="transmembrane region" description="Helical" evidence="8">
    <location>
        <begin position="334"/>
        <end position="355"/>
    </location>
</feature>
<feature type="transmembrane region" description="Helical" evidence="8">
    <location>
        <begin position="249"/>
        <end position="268"/>
    </location>
</feature>
<dbReference type="GO" id="GO:0005886">
    <property type="term" value="C:plasma membrane"/>
    <property type="evidence" value="ECO:0007669"/>
    <property type="project" value="UniProtKB-SubCell"/>
</dbReference>
<feature type="transmembrane region" description="Helical" evidence="8">
    <location>
        <begin position="71"/>
        <end position="88"/>
    </location>
</feature>
<evidence type="ECO:0000256" key="3">
    <source>
        <dbReference type="ARBA" id="ARBA00022676"/>
    </source>
</evidence>
<keyword evidence="7 8" id="KW-0472">Membrane</keyword>
<name>A0A4R0NSC6_9SPHI</name>
<evidence type="ECO:0000313" key="11">
    <source>
        <dbReference type="Proteomes" id="UP000293347"/>
    </source>
</evidence>
<keyword evidence="2" id="KW-1003">Cell membrane</keyword>
<evidence type="ECO:0000256" key="8">
    <source>
        <dbReference type="SAM" id="Phobius"/>
    </source>
</evidence>
<keyword evidence="3" id="KW-0328">Glycosyltransferase</keyword>
<comment type="caution">
    <text evidence="10">The sequence shown here is derived from an EMBL/GenBank/DDBJ whole genome shotgun (WGS) entry which is preliminary data.</text>
</comment>
<dbReference type="GO" id="GO:0009103">
    <property type="term" value="P:lipopolysaccharide biosynthetic process"/>
    <property type="evidence" value="ECO:0007669"/>
    <property type="project" value="UniProtKB-ARBA"/>
</dbReference>
<dbReference type="RefSeq" id="WP_131592774.1">
    <property type="nucleotide sequence ID" value="NZ_SJSL01000001.1"/>
</dbReference>
<feature type="transmembrane region" description="Helical" evidence="8">
    <location>
        <begin position="280"/>
        <end position="299"/>
    </location>
</feature>
<proteinExistence type="predicted"/>
<dbReference type="PANTHER" id="PTHR33908:SF11">
    <property type="entry name" value="MEMBRANE PROTEIN"/>
    <property type="match status" value="1"/>
</dbReference>
<keyword evidence="5 8" id="KW-0812">Transmembrane</keyword>
<dbReference type="GO" id="GO:0016763">
    <property type="term" value="F:pentosyltransferase activity"/>
    <property type="evidence" value="ECO:0007669"/>
    <property type="project" value="TreeGrafter"/>
</dbReference>
<comment type="subcellular location">
    <subcellularLocation>
        <location evidence="1">Cell membrane</location>
        <topology evidence="1">Multi-pass membrane protein</topology>
    </subcellularLocation>
</comment>
<dbReference type="InterPro" id="IPR050297">
    <property type="entry name" value="LipidA_mod_glycosyltrf_83"/>
</dbReference>
<evidence type="ECO:0000256" key="7">
    <source>
        <dbReference type="ARBA" id="ARBA00023136"/>
    </source>
</evidence>
<sequence>MAKVPAKLWLLIMAMTVVKMIIAFNTNLGNDEVYYWTYALDLQWNYFDHPPFVAWLIRVTTVNLWIHHEAAIRFGAILSSGICTWLIYQTGLFISDKRTGWYSALLYSASLYCSVIAGTFILPDSPQMVFWLWGILLLLKISTATTQEMSTFKLWCWFGLASGLCILCKVHGIFLWAAVFIIALFLTRKFLHQRGLYVAGFITLLIISPIIIWNIQHNFITYAYHGQRVSLVSASINPLGLIREIGGEIFYNNPIIFFLTWLSVISAFKGKSTTGKKEIQVLLACSLPLILILILLSAFKETLPHWSGPAYTCLIMLSALKLSSRSPAKVPKVIIIALLFFAFIVLTGLIIVNYYPGSLAPEKDPMQYGKGDPTLDLYGWKETGRLIDSIHKKDISKGKMPVSAPIVITRWYPAAHIDFYVASLTAQNTHAIGKIFDLHQYYWSNRIKLNKDDAAYYIVPSNLYSTGDADLVRSHFKYCTPALILPVYRNGKMAKNVIVFKLKGYKHSTNKKGL</sequence>
<dbReference type="InterPro" id="IPR038731">
    <property type="entry name" value="RgtA/B/C-like"/>
</dbReference>
<dbReference type="EMBL" id="SJSL01000001">
    <property type="protein sequence ID" value="TCD02803.1"/>
    <property type="molecule type" value="Genomic_DNA"/>
</dbReference>
<feature type="domain" description="Glycosyltransferase RgtA/B/C/D-like" evidence="9">
    <location>
        <begin position="48"/>
        <end position="213"/>
    </location>
</feature>
<feature type="transmembrane region" description="Helical" evidence="8">
    <location>
        <begin position="196"/>
        <end position="215"/>
    </location>
</feature>
<organism evidence="10 11">
    <name type="scientific">Pedobacter psychroterrae</name>
    <dbReference type="NCBI Taxonomy" id="2530453"/>
    <lineage>
        <taxon>Bacteria</taxon>
        <taxon>Pseudomonadati</taxon>
        <taxon>Bacteroidota</taxon>
        <taxon>Sphingobacteriia</taxon>
        <taxon>Sphingobacteriales</taxon>
        <taxon>Sphingobacteriaceae</taxon>
        <taxon>Pedobacter</taxon>
    </lineage>
</organism>
<gene>
    <name evidence="10" type="ORF">EZ437_02100</name>
</gene>
<evidence type="ECO:0000259" key="9">
    <source>
        <dbReference type="Pfam" id="PF13231"/>
    </source>
</evidence>